<evidence type="ECO:0000313" key="1">
    <source>
        <dbReference type="EMBL" id="RPA78398.1"/>
    </source>
</evidence>
<name>A0A3N4I120_ASCIM</name>
<protein>
    <submittedName>
        <fullName evidence="1">Uncharacterized protein</fullName>
    </submittedName>
</protein>
<accession>A0A3N4I120</accession>
<sequence>MDPSTVNIRTNPLNEMSKPIKITASGSEPNHNYTTLQIQVENHPDYDPSLPHQGLLALLNAIQGPITRITCSNSAKVARMLQAWGEILLWESEGKLVARPLAVYRGQGYSRKILTEEAIYEIVDDRKYEEYWSEIEEAIREHNEWTLAGSDYSYDMLDLEGGEEYDPYRPDVYAR</sequence>
<dbReference type="AlphaFoldDB" id="A0A3N4I120"/>
<keyword evidence="2" id="KW-1185">Reference proteome</keyword>
<reference evidence="1 2" key="1">
    <citation type="journal article" date="2018" name="Nat. Ecol. Evol.">
        <title>Pezizomycetes genomes reveal the molecular basis of ectomycorrhizal truffle lifestyle.</title>
        <authorList>
            <person name="Murat C."/>
            <person name="Payen T."/>
            <person name="Noel B."/>
            <person name="Kuo A."/>
            <person name="Morin E."/>
            <person name="Chen J."/>
            <person name="Kohler A."/>
            <person name="Krizsan K."/>
            <person name="Balestrini R."/>
            <person name="Da Silva C."/>
            <person name="Montanini B."/>
            <person name="Hainaut M."/>
            <person name="Levati E."/>
            <person name="Barry K.W."/>
            <person name="Belfiori B."/>
            <person name="Cichocki N."/>
            <person name="Clum A."/>
            <person name="Dockter R.B."/>
            <person name="Fauchery L."/>
            <person name="Guy J."/>
            <person name="Iotti M."/>
            <person name="Le Tacon F."/>
            <person name="Lindquist E.A."/>
            <person name="Lipzen A."/>
            <person name="Malagnac F."/>
            <person name="Mello A."/>
            <person name="Molinier V."/>
            <person name="Miyauchi S."/>
            <person name="Poulain J."/>
            <person name="Riccioni C."/>
            <person name="Rubini A."/>
            <person name="Sitrit Y."/>
            <person name="Splivallo R."/>
            <person name="Traeger S."/>
            <person name="Wang M."/>
            <person name="Zifcakova L."/>
            <person name="Wipf D."/>
            <person name="Zambonelli A."/>
            <person name="Paolocci F."/>
            <person name="Nowrousian M."/>
            <person name="Ottonello S."/>
            <person name="Baldrian P."/>
            <person name="Spatafora J.W."/>
            <person name="Henrissat B."/>
            <person name="Nagy L.G."/>
            <person name="Aury J.M."/>
            <person name="Wincker P."/>
            <person name="Grigoriev I.V."/>
            <person name="Bonfante P."/>
            <person name="Martin F.M."/>
        </authorList>
    </citation>
    <scope>NUCLEOTIDE SEQUENCE [LARGE SCALE GENOMIC DNA]</scope>
    <source>
        <strain evidence="1 2">RN42</strain>
    </source>
</reference>
<dbReference type="EMBL" id="ML119712">
    <property type="protein sequence ID" value="RPA78398.1"/>
    <property type="molecule type" value="Genomic_DNA"/>
</dbReference>
<proteinExistence type="predicted"/>
<gene>
    <name evidence="1" type="ORF">BJ508DRAFT_329338</name>
</gene>
<organism evidence="1 2">
    <name type="scientific">Ascobolus immersus RN42</name>
    <dbReference type="NCBI Taxonomy" id="1160509"/>
    <lineage>
        <taxon>Eukaryota</taxon>
        <taxon>Fungi</taxon>
        <taxon>Dikarya</taxon>
        <taxon>Ascomycota</taxon>
        <taxon>Pezizomycotina</taxon>
        <taxon>Pezizomycetes</taxon>
        <taxon>Pezizales</taxon>
        <taxon>Ascobolaceae</taxon>
        <taxon>Ascobolus</taxon>
    </lineage>
</organism>
<dbReference type="Proteomes" id="UP000275078">
    <property type="component" value="Unassembled WGS sequence"/>
</dbReference>
<evidence type="ECO:0000313" key="2">
    <source>
        <dbReference type="Proteomes" id="UP000275078"/>
    </source>
</evidence>